<name>A0ABY6CKF4_9BACT</name>
<feature type="transmembrane region" description="Helical" evidence="1">
    <location>
        <begin position="32"/>
        <end position="50"/>
    </location>
</feature>
<evidence type="ECO:0000256" key="1">
    <source>
        <dbReference type="SAM" id="Phobius"/>
    </source>
</evidence>
<sequence length="109" mass="12437">MVVWSGRGILSVLVLLLSFVGFIIVLPKGYELHAVSYALLITGIFSWFLGKRWNNHPGRIIIDKNTGEKINLKTNHSIFWIPMQYWGILFTLLGLWILYLELFGSGTAQ</sequence>
<protein>
    <submittedName>
        <fullName evidence="2">Uncharacterized protein</fullName>
    </submittedName>
</protein>
<feature type="transmembrane region" description="Helical" evidence="1">
    <location>
        <begin position="7"/>
        <end position="26"/>
    </location>
</feature>
<gene>
    <name evidence="2" type="ORF">N6H18_11485</name>
</gene>
<proteinExistence type="predicted"/>
<evidence type="ECO:0000313" key="3">
    <source>
        <dbReference type="Proteomes" id="UP001065174"/>
    </source>
</evidence>
<dbReference type="EMBL" id="CP106679">
    <property type="protein sequence ID" value="UXP30972.1"/>
    <property type="molecule type" value="Genomic_DNA"/>
</dbReference>
<keyword evidence="1" id="KW-0472">Membrane</keyword>
<dbReference type="RefSeq" id="WP_262308418.1">
    <property type="nucleotide sequence ID" value="NZ_CP106679.1"/>
</dbReference>
<keyword evidence="1" id="KW-1133">Transmembrane helix</keyword>
<keyword evidence="3" id="KW-1185">Reference proteome</keyword>
<feature type="transmembrane region" description="Helical" evidence="1">
    <location>
        <begin position="78"/>
        <end position="99"/>
    </location>
</feature>
<accession>A0ABY6CKF4</accession>
<reference evidence="2" key="1">
    <citation type="submission" date="2022-09" db="EMBL/GenBank/DDBJ databases">
        <title>Comparative genomics and taxonomic characterization of three novel marine species of genus Reichenbachiella exhibiting antioxidant and polysaccharide degradation activities.</title>
        <authorList>
            <person name="Muhammad N."/>
            <person name="Lee Y.-J."/>
            <person name="Ko J."/>
            <person name="Kim S.-G."/>
        </authorList>
    </citation>
    <scope>NUCLEOTIDE SEQUENCE</scope>
    <source>
        <strain evidence="2">BKB1-1</strain>
    </source>
</reference>
<evidence type="ECO:0000313" key="2">
    <source>
        <dbReference type="EMBL" id="UXP30972.1"/>
    </source>
</evidence>
<organism evidence="2 3">
    <name type="scientific">Reichenbachiella agarivorans</name>
    <dbReference type="NCBI Taxonomy" id="2979464"/>
    <lineage>
        <taxon>Bacteria</taxon>
        <taxon>Pseudomonadati</taxon>
        <taxon>Bacteroidota</taxon>
        <taxon>Cytophagia</taxon>
        <taxon>Cytophagales</taxon>
        <taxon>Reichenbachiellaceae</taxon>
        <taxon>Reichenbachiella</taxon>
    </lineage>
</organism>
<keyword evidence="1" id="KW-0812">Transmembrane</keyword>
<dbReference type="Proteomes" id="UP001065174">
    <property type="component" value="Chromosome"/>
</dbReference>